<dbReference type="Proteomes" id="UP001438707">
    <property type="component" value="Unassembled WGS sequence"/>
</dbReference>
<proteinExistence type="predicted"/>
<evidence type="ECO:0000313" key="2">
    <source>
        <dbReference type="Proteomes" id="UP001438707"/>
    </source>
</evidence>
<accession>A0AAW1RJZ2</accession>
<dbReference type="SUPFAM" id="SSF57938">
    <property type="entry name" value="DnaJ/Hsp40 cysteine-rich domain"/>
    <property type="match status" value="1"/>
</dbReference>
<comment type="caution">
    <text evidence="1">The sequence shown here is derived from an EMBL/GenBank/DDBJ whole genome shotgun (WGS) entry which is preliminary data.</text>
</comment>
<dbReference type="InterPro" id="IPR036410">
    <property type="entry name" value="HSP_DnaJ_Cys-rich_dom_sf"/>
</dbReference>
<dbReference type="EMBL" id="JALJOS010000010">
    <property type="protein sequence ID" value="KAK9833795.1"/>
    <property type="molecule type" value="Genomic_DNA"/>
</dbReference>
<name>A0AAW1RJZ2_9CHLO</name>
<reference evidence="1 2" key="1">
    <citation type="journal article" date="2024" name="Nat. Commun.">
        <title>Phylogenomics reveals the evolutionary origins of lichenization in chlorophyte algae.</title>
        <authorList>
            <person name="Puginier C."/>
            <person name="Libourel C."/>
            <person name="Otte J."/>
            <person name="Skaloud P."/>
            <person name="Haon M."/>
            <person name="Grisel S."/>
            <person name="Petersen M."/>
            <person name="Berrin J.G."/>
            <person name="Delaux P.M."/>
            <person name="Dal Grande F."/>
            <person name="Keller J."/>
        </authorList>
    </citation>
    <scope>NUCLEOTIDE SEQUENCE [LARGE SCALE GENOMIC DNA]</scope>
    <source>
        <strain evidence="1 2">SAG 2145</strain>
    </source>
</reference>
<sequence>MSVGASSDMLGKLAGQIAPVRSLLPLRVGSRTLGFRKAPTTIVSWICAEKDASKGFRWFCDICADGSGLQPCHICLGQGFVPTRAGGAGVPFKVGTARCKMCRGQGVMSCPLCAGYEIPLRPPDPFRGPPEEPATDDIIEQLGLPRLHAAILIRCIVSWAKKTEHVGVQHHLLWAFVQRKDIHGNMPAAIQLPYSEGTMA</sequence>
<keyword evidence="2" id="KW-1185">Reference proteome</keyword>
<protein>
    <submittedName>
        <fullName evidence="1">Uncharacterized protein</fullName>
    </submittedName>
</protein>
<evidence type="ECO:0000313" key="1">
    <source>
        <dbReference type="EMBL" id="KAK9833795.1"/>
    </source>
</evidence>
<dbReference type="AlphaFoldDB" id="A0AAW1RJZ2"/>
<gene>
    <name evidence="1" type="ORF">WJX74_006049</name>
</gene>
<organism evidence="1 2">
    <name type="scientific">Apatococcus lobatus</name>
    <dbReference type="NCBI Taxonomy" id="904363"/>
    <lineage>
        <taxon>Eukaryota</taxon>
        <taxon>Viridiplantae</taxon>
        <taxon>Chlorophyta</taxon>
        <taxon>core chlorophytes</taxon>
        <taxon>Trebouxiophyceae</taxon>
        <taxon>Chlorellales</taxon>
        <taxon>Chlorellaceae</taxon>
        <taxon>Apatococcus</taxon>
    </lineage>
</organism>